<name>A0A2U3JZ25_9FIRM</name>
<dbReference type="AlphaFoldDB" id="A0A2U3JZ25"/>
<gene>
    <name evidence="2" type="ORF">SBF1_1130001</name>
</gene>
<reference evidence="3" key="1">
    <citation type="submission" date="2018-02" db="EMBL/GenBank/DDBJ databases">
        <authorList>
            <person name="Hausmann B."/>
        </authorList>
    </citation>
    <scope>NUCLEOTIDE SEQUENCE [LARGE SCALE GENOMIC DNA]</scope>
    <source>
        <strain evidence="3">Peat soil MAG SbF1</strain>
    </source>
</reference>
<evidence type="ECO:0000256" key="1">
    <source>
        <dbReference type="SAM" id="MobiDB-lite"/>
    </source>
</evidence>
<proteinExistence type="predicted"/>
<sequence length="38" mass="3855">MGGSRMGEADGASQSMGNEVDPDGGQTGWNRGNKLSSL</sequence>
<organism evidence="2 3">
    <name type="scientific">Candidatus Desulfosporosinus infrequens</name>
    <dbReference type="NCBI Taxonomy" id="2043169"/>
    <lineage>
        <taxon>Bacteria</taxon>
        <taxon>Bacillati</taxon>
        <taxon>Bacillota</taxon>
        <taxon>Clostridia</taxon>
        <taxon>Eubacteriales</taxon>
        <taxon>Desulfitobacteriaceae</taxon>
        <taxon>Desulfosporosinus</taxon>
    </lineage>
</organism>
<dbReference type="Proteomes" id="UP000238916">
    <property type="component" value="Unassembled WGS sequence"/>
</dbReference>
<feature type="compositionally biased region" description="Polar residues" evidence="1">
    <location>
        <begin position="28"/>
        <end position="38"/>
    </location>
</feature>
<feature type="region of interest" description="Disordered" evidence="1">
    <location>
        <begin position="1"/>
        <end position="38"/>
    </location>
</feature>
<protein>
    <submittedName>
        <fullName evidence="2">Uncharacterized protein</fullName>
    </submittedName>
</protein>
<dbReference type="EMBL" id="OMOF01000017">
    <property type="protein sequence ID" value="SPF32611.1"/>
    <property type="molecule type" value="Genomic_DNA"/>
</dbReference>
<accession>A0A2U3JZ25</accession>
<evidence type="ECO:0000313" key="2">
    <source>
        <dbReference type="EMBL" id="SPF32611.1"/>
    </source>
</evidence>
<evidence type="ECO:0000313" key="3">
    <source>
        <dbReference type="Proteomes" id="UP000238916"/>
    </source>
</evidence>